<organism evidence="2 3">
    <name type="scientific">Trichomonas vaginalis (strain ATCC PRA-98 / G3)</name>
    <dbReference type="NCBI Taxonomy" id="412133"/>
    <lineage>
        <taxon>Eukaryota</taxon>
        <taxon>Metamonada</taxon>
        <taxon>Parabasalia</taxon>
        <taxon>Trichomonadida</taxon>
        <taxon>Trichomonadidae</taxon>
        <taxon>Trichomonas</taxon>
    </lineage>
</organism>
<name>A2FP14_TRIV3</name>
<keyword evidence="1" id="KW-0472">Membrane</keyword>
<evidence type="ECO:0000256" key="1">
    <source>
        <dbReference type="SAM" id="Phobius"/>
    </source>
</evidence>
<keyword evidence="3" id="KW-1185">Reference proteome</keyword>
<dbReference type="EMBL" id="DS113917">
    <property type="protein sequence ID" value="EAX93355.1"/>
    <property type="molecule type" value="Genomic_DNA"/>
</dbReference>
<dbReference type="InParanoid" id="A2FP14"/>
<gene>
    <name evidence="2" type="ORF">TVAG_496770</name>
</gene>
<protein>
    <recommendedName>
        <fullName evidence="4">Transmembrane protein</fullName>
    </recommendedName>
</protein>
<reference evidence="2" key="2">
    <citation type="journal article" date="2007" name="Science">
        <title>Draft genome sequence of the sexually transmitted pathogen Trichomonas vaginalis.</title>
        <authorList>
            <person name="Carlton J.M."/>
            <person name="Hirt R.P."/>
            <person name="Silva J.C."/>
            <person name="Delcher A.L."/>
            <person name="Schatz M."/>
            <person name="Zhao Q."/>
            <person name="Wortman J.R."/>
            <person name="Bidwell S.L."/>
            <person name="Alsmark U.C.M."/>
            <person name="Besteiro S."/>
            <person name="Sicheritz-Ponten T."/>
            <person name="Noel C.J."/>
            <person name="Dacks J.B."/>
            <person name="Foster P.G."/>
            <person name="Simillion C."/>
            <person name="Van de Peer Y."/>
            <person name="Miranda-Saavedra D."/>
            <person name="Barton G.J."/>
            <person name="Westrop G.D."/>
            <person name="Mueller S."/>
            <person name="Dessi D."/>
            <person name="Fiori P.L."/>
            <person name="Ren Q."/>
            <person name="Paulsen I."/>
            <person name="Zhang H."/>
            <person name="Bastida-Corcuera F.D."/>
            <person name="Simoes-Barbosa A."/>
            <person name="Brown M.T."/>
            <person name="Hayes R.D."/>
            <person name="Mukherjee M."/>
            <person name="Okumura C.Y."/>
            <person name="Schneider R."/>
            <person name="Smith A.J."/>
            <person name="Vanacova S."/>
            <person name="Villalvazo M."/>
            <person name="Haas B.J."/>
            <person name="Pertea M."/>
            <person name="Feldblyum T.V."/>
            <person name="Utterback T.R."/>
            <person name="Shu C.L."/>
            <person name="Osoegawa K."/>
            <person name="de Jong P.J."/>
            <person name="Hrdy I."/>
            <person name="Horvathova L."/>
            <person name="Zubacova Z."/>
            <person name="Dolezal P."/>
            <person name="Malik S.B."/>
            <person name="Logsdon J.M. Jr."/>
            <person name="Henze K."/>
            <person name="Gupta A."/>
            <person name="Wang C.C."/>
            <person name="Dunne R.L."/>
            <person name="Upcroft J.A."/>
            <person name="Upcroft P."/>
            <person name="White O."/>
            <person name="Salzberg S.L."/>
            <person name="Tang P."/>
            <person name="Chiu C.-H."/>
            <person name="Lee Y.-S."/>
            <person name="Embley T.M."/>
            <person name="Coombs G.H."/>
            <person name="Mottram J.C."/>
            <person name="Tachezy J."/>
            <person name="Fraser-Liggett C.M."/>
            <person name="Johnson P.J."/>
        </authorList>
    </citation>
    <scope>NUCLEOTIDE SEQUENCE [LARGE SCALE GENOMIC DNA]</scope>
    <source>
        <strain evidence="2">G3</strain>
    </source>
</reference>
<evidence type="ECO:0000313" key="3">
    <source>
        <dbReference type="Proteomes" id="UP000001542"/>
    </source>
</evidence>
<dbReference type="Proteomes" id="UP000001542">
    <property type="component" value="Unassembled WGS sequence"/>
</dbReference>
<reference evidence="2" key="1">
    <citation type="submission" date="2006-10" db="EMBL/GenBank/DDBJ databases">
        <authorList>
            <person name="Amadeo P."/>
            <person name="Zhao Q."/>
            <person name="Wortman J."/>
            <person name="Fraser-Liggett C."/>
            <person name="Carlton J."/>
        </authorList>
    </citation>
    <scope>NUCLEOTIDE SEQUENCE</scope>
    <source>
        <strain evidence="2">G3</strain>
    </source>
</reference>
<dbReference type="AlphaFoldDB" id="A2FP14"/>
<sequence length="402" mass="45520">MLNLTLSSLHIHHLDKSPLFVGNNIKANNLRAKYIVSPIFYNQRNLLISKAVFSNSLSPAIYSILTFGNKTFYPINYTTKYPNQITITRGSFSNFTSTAVIADSNSHPDSNILFSKCFFVGCRSNFSGGCIFLRFGTANISTTCCDSCSSNDRGHFLYAEDTHIPVFYCTSIYRSPDESPHPSTIYAIQRNQMIEKDSHTVNYLNSTNGHVYQYNSVMYVYNTIFHINYMQAVNNSGNTIAFFDQIRQSVIQYAVFAYNTNHETSVIKLRHLSRVRLAPNLILYKNGPKSFDIDLTESLSDIFISGKVDEPAETESDVKINSKFKLFSKTNISTLEFDITLDMDCIITPRYKFSNNIKISIGLISTINIVVLVVCVFFILKDVKNWIKMNNEEGSSIPAMKP</sequence>
<evidence type="ECO:0000313" key="2">
    <source>
        <dbReference type="EMBL" id="EAX93355.1"/>
    </source>
</evidence>
<feature type="transmembrane region" description="Helical" evidence="1">
    <location>
        <begin position="359"/>
        <end position="380"/>
    </location>
</feature>
<dbReference type="VEuPathDB" id="TrichDB:TVAG_496770"/>
<proteinExistence type="predicted"/>
<keyword evidence="1" id="KW-1133">Transmembrane helix</keyword>
<accession>A2FP14</accession>
<dbReference type="KEGG" id="tva:4751073"/>
<evidence type="ECO:0008006" key="4">
    <source>
        <dbReference type="Google" id="ProtNLM"/>
    </source>
</evidence>
<dbReference type="RefSeq" id="XP_001306285.1">
    <property type="nucleotide sequence ID" value="XM_001306284.1"/>
</dbReference>
<keyword evidence="1" id="KW-0812">Transmembrane</keyword>
<dbReference type="VEuPathDB" id="TrichDB:TVAGG3_0514270"/>